<dbReference type="STRING" id="64144.ENSATEP00000022427"/>
<evidence type="ECO:0000313" key="4">
    <source>
        <dbReference type="Proteomes" id="UP000265040"/>
    </source>
</evidence>
<feature type="domain" description="C-type lectin" evidence="2">
    <location>
        <begin position="47"/>
        <end position="145"/>
    </location>
</feature>
<dbReference type="Gene3D" id="3.10.100.10">
    <property type="entry name" value="Mannose-Binding Protein A, subunit A"/>
    <property type="match status" value="1"/>
</dbReference>
<evidence type="ECO:0000259" key="2">
    <source>
        <dbReference type="PROSITE" id="PS50041"/>
    </source>
</evidence>
<dbReference type="PROSITE" id="PS50041">
    <property type="entry name" value="C_TYPE_LECTIN_2"/>
    <property type="match status" value="1"/>
</dbReference>
<reference evidence="3" key="2">
    <citation type="submission" date="2025-08" db="UniProtKB">
        <authorList>
            <consortium name="Ensembl"/>
        </authorList>
    </citation>
    <scope>IDENTIFICATION</scope>
</reference>
<name>A0A3Q1IL53_ANATE</name>
<evidence type="ECO:0000313" key="3">
    <source>
        <dbReference type="Ensembl" id="ENSATEP00000022427.2"/>
    </source>
</evidence>
<sequence>MYLVINHTGARSVELTSVKIYLSKCIKIILIISTALCFLSSSFPRLYVLVPMSETWNNAQSYCRSKYNDLAAVQNQEELAQLNQLIGTFYYVWTGLHTDTEAGFRMWAAGEPSFGLRQYKACVAMLATGKWSDVLCSSTSSFICYNGKTCRINMRIQQLQDKVKSA</sequence>
<dbReference type="InterPro" id="IPR016186">
    <property type="entry name" value="C-type_lectin-like/link_sf"/>
</dbReference>
<accession>A0A3Q1IL53</accession>
<dbReference type="AlphaFoldDB" id="A0A3Q1IL53"/>
<protein>
    <recommendedName>
        <fullName evidence="2">C-type lectin domain-containing protein</fullName>
    </recommendedName>
</protein>
<reference evidence="3" key="3">
    <citation type="submission" date="2025-09" db="UniProtKB">
        <authorList>
            <consortium name="Ensembl"/>
        </authorList>
    </citation>
    <scope>IDENTIFICATION</scope>
</reference>
<keyword evidence="1" id="KW-0812">Transmembrane</keyword>
<dbReference type="InterPro" id="IPR001304">
    <property type="entry name" value="C-type_lectin-like"/>
</dbReference>
<dbReference type="SMART" id="SM00034">
    <property type="entry name" value="CLECT"/>
    <property type="match status" value="1"/>
</dbReference>
<dbReference type="InParanoid" id="A0A3Q1IL53"/>
<dbReference type="GeneTree" id="ENSGT01090000260162"/>
<organism evidence="3 4">
    <name type="scientific">Anabas testudineus</name>
    <name type="common">Climbing perch</name>
    <name type="synonym">Anthias testudineus</name>
    <dbReference type="NCBI Taxonomy" id="64144"/>
    <lineage>
        <taxon>Eukaryota</taxon>
        <taxon>Metazoa</taxon>
        <taxon>Chordata</taxon>
        <taxon>Craniata</taxon>
        <taxon>Vertebrata</taxon>
        <taxon>Euteleostomi</taxon>
        <taxon>Actinopterygii</taxon>
        <taxon>Neopterygii</taxon>
        <taxon>Teleostei</taxon>
        <taxon>Neoteleostei</taxon>
        <taxon>Acanthomorphata</taxon>
        <taxon>Anabantaria</taxon>
        <taxon>Anabantiformes</taxon>
        <taxon>Anabantoidei</taxon>
        <taxon>Anabantidae</taxon>
        <taxon>Anabas</taxon>
    </lineage>
</organism>
<dbReference type="PANTHER" id="PTHR45784:SF3">
    <property type="entry name" value="C-TYPE LECTIN DOMAIN FAMILY 4 MEMBER K-LIKE-RELATED"/>
    <property type="match status" value="1"/>
</dbReference>
<proteinExistence type="predicted"/>
<evidence type="ECO:0000256" key="1">
    <source>
        <dbReference type="SAM" id="Phobius"/>
    </source>
</evidence>
<dbReference type="Proteomes" id="UP000265040">
    <property type="component" value="Chromosome 8"/>
</dbReference>
<dbReference type="SUPFAM" id="SSF56436">
    <property type="entry name" value="C-type lectin-like"/>
    <property type="match status" value="1"/>
</dbReference>
<feature type="transmembrane region" description="Helical" evidence="1">
    <location>
        <begin position="20"/>
        <end position="39"/>
    </location>
</feature>
<keyword evidence="4" id="KW-1185">Reference proteome</keyword>
<dbReference type="OrthoDB" id="6369810at2759"/>
<dbReference type="Ensembl" id="ENSATET00000022795.2">
    <property type="protein sequence ID" value="ENSATEP00000022427.2"/>
    <property type="gene ID" value="ENSATEG00000015563.2"/>
</dbReference>
<dbReference type="Pfam" id="PF00059">
    <property type="entry name" value="Lectin_C"/>
    <property type="match status" value="1"/>
</dbReference>
<keyword evidence="1" id="KW-0472">Membrane</keyword>
<dbReference type="PANTHER" id="PTHR45784">
    <property type="entry name" value="C-TYPE LECTIN DOMAIN FAMILY 20 MEMBER A-RELATED"/>
    <property type="match status" value="1"/>
</dbReference>
<reference evidence="3" key="1">
    <citation type="submission" date="2021-04" db="EMBL/GenBank/DDBJ databases">
        <authorList>
            <consortium name="Wellcome Sanger Institute Data Sharing"/>
        </authorList>
    </citation>
    <scope>NUCLEOTIDE SEQUENCE [LARGE SCALE GENOMIC DNA]</scope>
</reference>
<dbReference type="InterPro" id="IPR016187">
    <property type="entry name" value="CTDL_fold"/>
</dbReference>
<keyword evidence="1" id="KW-1133">Transmembrane helix</keyword>